<accession>A0A366LEX7</accession>
<dbReference type="RefSeq" id="WP_113947102.1">
    <property type="nucleotide sequence ID" value="NZ_QNQU01000001.1"/>
</dbReference>
<feature type="domain" description="ParB-related ThiF-related cassette protein E" evidence="2">
    <location>
        <begin position="1"/>
        <end position="182"/>
    </location>
</feature>
<name>A0A366LEX7_9SPHI</name>
<feature type="region of interest" description="Disordered" evidence="1">
    <location>
        <begin position="98"/>
        <end position="118"/>
    </location>
</feature>
<feature type="compositionally biased region" description="Basic and acidic residues" evidence="1">
    <location>
        <begin position="98"/>
        <end position="115"/>
    </location>
</feature>
<dbReference type="AlphaFoldDB" id="A0A366LEX7"/>
<sequence length="183" mass="20579">MRTNFFQAIQRLHGAGSWVINISFPKENELLVSVLLKNSGAESAGSPLPPMLYSGTAQEIDEGFFENLSVPIEQTISFFSNLSAYQKGLEEAKAKLMAKPKEKNTMTSDTKKTEDSQTVSEESVSTKFKFEDILKEIVTLNSCCKYAEAIALLPSIEDYPDKKAEIEKLQKELNWRKNQMTLL</sequence>
<evidence type="ECO:0000256" key="1">
    <source>
        <dbReference type="SAM" id="MobiDB-lite"/>
    </source>
</evidence>
<dbReference type="Proteomes" id="UP000252081">
    <property type="component" value="Unassembled WGS sequence"/>
</dbReference>
<dbReference type="EMBL" id="QNQU01000001">
    <property type="protein sequence ID" value="RBQ12023.1"/>
    <property type="molecule type" value="Genomic_DNA"/>
</dbReference>
<protein>
    <recommendedName>
        <fullName evidence="2">ParB-related ThiF-related cassette protein E domain-containing protein</fullName>
    </recommendedName>
</protein>
<proteinExistence type="predicted"/>
<organism evidence="3 4">
    <name type="scientific">Pedobacter miscanthi</name>
    <dbReference type="NCBI Taxonomy" id="2259170"/>
    <lineage>
        <taxon>Bacteria</taxon>
        <taxon>Pseudomonadati</taxon>
        <taxon>Bacteroidota</taxon>
        <taxon>Sphingobacteriia</taxon>
        <taxon>Sphingobacteriales</taxon>
        <taxon>Sphingobacteriaceae</taxon>
        <taxon>Pedobacter</taxon>
    </lineage>
</organism>
<keyword evidence="4" id="KW-1185">Reference proteome</keyword>
<evidence type="ECO:0000313" key="3">
    <source>
        <dbReference type="EMBL" id="RBQ12023.1"/>
    </source>
</evidence>
<dbReference type="InterPro" id="IPR022273">
    <property type="entry name" value="PRTRC_protein-E"/>
</dbReference>
<evidence type="ECO:0000313" key="4">
    <source>
        <dbReference type="Proteomes" id="UP000252081"/>
    </source>
</evidence>
<reference evidence="3 4" key="1">
    <citation type="submission" date="2018-07" db="EMBL/GenBank/DDBJ databases">
        <title>A draft genome of a endophytic bacteria, a new species of Pedobacter.</title>
        <authorList>
            <person name="Zhang Z.D."/>
            <person name="Chen Z.J."/>
        </authorList>
    </citation>
    <scope>NUCLEOTIDE SEQUENCE [LARGE SCALE GENOMIC DNA]</scope>
    <source>
        <strain evidence="3 4">RS10</strain>
    </source>
</reference>
<dbReference type="OrthoDB" id="1050181at2"/>
<gene>
    <name evidence="3" type="ORF">DRW42_01840</name>
</gene>
<comment type="caution">
    <text evidence="3">The sequence shown here is derived from an EMBL/GenBank/DDBJ whole genome shotgun (WGS) entry which is preliminary data.</text>
</comment>
<evidence type="ECO:0000259" key="2">
    <source>
        <dbReference type="Pfam" id="PF19556"/>
    </source>
</evidence>
<dbReference type="Pfam" id="PF19556">
    <property type="entry name" value="PRTRC_E"/>
    <property type="match status" value="1"/>
</dbReference>
<dbReference type="NCBIfam" id="TIGR03741">
    <property type="entry name" value="PRTRC_E"/>
    <property type="match status" value="1"/>
</dbReference>